<dbReference type="InterPro" id="IPR011006">
    <property type="entry name" value="CheY-like_superfamily"/>
</dbReference>
<evidence type="ECO:0000256" key="4">
    <source>
        <dbReference type="ARBA" id="ARBA00023125"/>
    </source>
</evidence>
<dbReference type="FunFam" id="1.10.10.10:FF:000018">
    <property type="entry name" value="DNA-binding response regulator ResD"/>
    <property type="match status" value="1"/>
</dbReference>
<evidence type="ECO:0000256" key="2">
    <source>
        <dbReference type="ARBA" id="ARBA00023012"/>
    </source>
</evidence>
<dbReference type="GO" id="GO:0032993">
    <property type="term" value="C:protein-DNA complex"/>
    <property type="evidence" value="ECO:0007669"/>
    <property type="project" value="TreeGrafter"/>
</dbReference>
<dbReference type="AlphaFoldDB" id="A0A5J4KZL3"/>
<dbReference type="GO" id="GO:0005829">
    <property type="term" value="C:cytosol"/>
    <property type="evidence" value="ECO:0007669"/>
    <property type="project" value="TreeGrafter"/>
</dbReference>
<dbReference type="GO" id="GO:0000976">
    <property type="term" value="F:transcription cis-regulatory region binding"/>
    <property type="evidence" value="ECO:0007669"/>
    <property type="project" value="TreeGrafter"/>
</dbReference>
<dbReference type="PANTHER" id="PTHR48111">
    <property type="entry name" value="REGULATOR OF RPOS"/>
    <property type="match status" value="1"/>
</dbReference>
<keyword evidence="3" id="KW-0805">Transcription regulation</keyword>
<accession>A0A5J4KZL3</accession>
<dbReference type="PANTHER" id="PTHR48111:SF40">
    <property type="entry name" value="PHOSPHATE REGULON TRANSCRIPTIONAL REGULATORY PROTEIN PHOB"/>
    <property type="match status" value="1"/>
</dbReference>
<dbReference type="Gene3D" id="3.40.50.2300">
    <property type="match status" value="1"/>
</dbReference>
<keyword evidence="2" id="KW-0902">Two-component regulatory system</keyword>
<dbReference type="PROSITE" id="PS51755">
    <property type="entry name" value="OMPR_PHOB"/>
    <property type="match status" value="1"/>
</dbReference>
<dbReference type="InterPro" id="IPR036388">
    <property type="entry name" value="WH-like_DNA-bd_sf"/>
</dbReference>
<evidence type="ECO:0000256" key="1">
    <source>
        <dbReference type="ARBA" id="ARBA00022553"/>
    </source>
</evidence>
<dbReference type="CDD" id="cd00383">
    <property type="entry name" value="trans_reg_C"/>
    <property type="match status" value="1"/>
</dbReference>
<dbReference type="Pfam" id="PF00072">
    <property type="entry name" value="Response_reg"/>
    <property type="match status" value="1"/>
</dbReference>
<dbReference type="Pfam" id="PF00486">
    <property type="entry name" value="Trans_reg_C"/>
    <property type="match status" value="1"/>
</dbReference>
<name>A0A5J4KZL3_9ZZZZ</name>
<protein>
    <submittedName>
        <fullName evidence="8">DNA-binding response regulator</fullName>
    </submittedName>
</protein>
<dbReference type="FunFam" id="3.40.50.2300:FF:000001">
    <property type="entry name" value="DNA-binding response regulator PhoB"/>
    <property type="match status" value="1"/>
</dbReference>
<comment type="caution">
    <text evidence="8">The sequence shown here is derived from an EMBL/GenBank/DDBJ whole genome shotgun (WGS) entry which is preliminary data.</text>
</comment>
<evidence type="ECO:0000259" key="6">
    <source>
        <dbReference type="PROSITE" id="PS50110"/>
    </source>
</evidence>
<evidence type="ECO:0000259" key="7">
    <source>
        <dbReference type="PROSITE" id="PS51755"/>
    </source>
</evidence>
<dbReference type="PROSITE" id="PS50110">
    <property type="entry name" value="RESPONSE_REGULATORY"/>
    <property type="match status" value="1"/>
</dbReference>
<reference evidence="8" key="1">
    <citation type="submission" date="2019-10" db="EMBL/GenBank/DDBJ databases">
        <title>Metagenomic sequencing of thiosulfate-disproportionating enrichment culture.</title>
        <authorList>
            <person name="Umezawa K."/>
            <person name="Kojima H."/>
            <person name="Fukui M."/>
        </authorList>
    </citation>
    <scope>NUCLEOTIDE SEQUENCE</scope>
    <source>
        <strain evidence="8">45J</strain>
    </source>
</reference>
<dbReference type="GO" id="GO:0000156">
    <property type="term" value="F:phosphorelay response regulator activity"/>
    <property type="evidence" value="ECO:0007669"/>
    <property type="project" value="TreeGrafter"/>
</dbReference>
<evidence type="ECO:0000313" key="8">
    <source>
        <dbReference type="EMBL" id="GER92482.1"/>
    </source>
</evidence>
<dbReference type="EMBL" id="BLAB01000001">
    <property type="protein sequence ID" value="GER92482.1"/>
    <property type="molecule type" value="Genomic_DNA"/>
</dbReference>
<dbReference type="SMART" id="SM00448">
    <property type="entry name" value="REC"/>
    <property type="match status" value="1"/>
</dbReference>
<proteinExistence type="predicted"/>
<gene>
    <name evidence="8" type="ORF">A45J_0198</name>
</gene>
<dbReference type="InterPro" id="IPR001789">
    <property type="entry name" value="Sig_transdc_resp-reg_receiver"/>
</dbReference>
<sequence length="232" mass="26908">MLKENKNHTILIIDDDTDILKVLKANLEFHKYNVVTAESWTEGQKAISEKKPNLLILDLMLPDGDGVEICRTLRKQYPTLPIIMLTARDKISDKVIGLESGADDYIVKPFETLELIARIKVCLRRAKPVEEEQITIGKLHIDYKKRIVKVKNKEIILTPKEYDLLCLLVSHRGSVLSRDEIKKHLWKETKIYSWSRVIDVHIQHLRQKIEDNPSEPEYIITVSGIGYKFKPE</sequence>
<dbReference type="SMART" id="SM00862">
    <property type="entry name" value="Trans_reg_C"/>
    <property type="match status" value="1"/>
</dbReference>
<evidence type="ECO:0000256" key="5">
    <source>
        <dbReference type="ARBA" id="ARBA00023163"/>
    </source>
</evidence>
<evidence type="ECO:0000256" key="3">
    <source>
        <dbReference type="ARBA" id="ARBA00023015"/>
    </source>
</evidence>
<dbReference type="GO" id="GO:0006355">
    <property type="term" value="P:regulation of DNA-templated transcription"/>
    <property type="evidence" value="ECO:0007669"/>
    <property type="project" value="InterPro"/>
</dbReference>
<dbReference type="Gene3D" id="1.10.10.10">
    <property type="entry name" value="Winged helix-like DNA-binding domain superfamily/Winged helix DNA-binding domain"/>
    <property type="match status" value="1"/>
</dbReference>
<feature type="domain" description="OmpR/PhoB-type" evidence="7">
    <location>
        <begin position="131"/>
        <end position="231"/>
    </location>
</feature>
<dbReference type="InterPro" id="IPR001867">
    <property type="entry name" value="OmpR/PhoB-type_DNA-bd"/>
</dbReference>
<dbReference type="Gene3D" id="6.10.250.690">
    <property type="match status" value="1"/>
</dbReference>
<dbReference type="SUPFAM" id="SSF52172">
    <property type="entry name" value="CheY-like"/>
    <property type="match status" value="1"/>
</dbReference>
<keyword evidence="4 8" id="KW-0238">DNA-binding</keyword>
<keyword evidence="1" id="KW-0597">Phosphoprotein</keyword>
<keyword evidence="5" id="KW-0804">Transcription</keyword>
<feature type="domain" description="Response regulatory" evidence="6">
    <location>
        <begin position="9"/>
        <end position="123"/>
    </location>
</feature>
<dbReference type="InterPro" id="IPR039420">
    <property type="entry name" value="WalR-like"/>
</dbReference>
<organism evidence="8">
    <name type="scientific">hot springs metagenome</name>
    <dbReference type="NCBI Taxonomy" id="433727"/>
    <lineage>
        <taxon>unclassified sequences</taxon>
        <taxon>metagenomes</taxon>
        <taxon>ecological metagenomes</taxon>
    </lineage>
</organism>